<reference evidence="3 4" key="1">
    <citation type="journal article" date="2016" name="BMC Genomics">
        <title>Comparative genomics reveals Cyclospora cayetanensis possesses coccidia-like metabolism and invasion components but unique surface antigens.</title>
        <authorList>
            <person name="Liu S."/>
            <person name="Wang L."/>
            <person name="Zheng H."/>
            <person name="Xu Z."/>
            <person name="Roellig D.M."/>
            <person name="Li N."/>
            <person name="Frace M.A."/>
            <person name="Tang K."/>
            <person name="Arrowood M.J."/>
            <person name="Moss D.M."/>
            <person name="Zhang L."/>
            <person name="Feng Y."/>
            <person name="Xiao L."/>
        </authorList>
    </citation>
    <scope>NUCLEOTIDE SEQUENCE [LARGE SCALE GENOMIC DNA]</scope>
    <source>
        <strain evidence="3 4">CHN_HEN01</strain>
    </source>
</reference>
<name>A0A1D3D2P5_9EIME</name>
<keyword evidence="2" id="KW-0812">Transmembrane</keyword>
<dbReference type="EMBL" id="JROU02000999">
    <property type="protein sequence ID" value="OEH77705.1"/>
    <property type="molecule type" value="Genomic_DNA"/>
</dbReference>
<keyword evidence="2" id="KW-0472">Membrane</keyword>
<evidence type="ECO:0008006" key="5">
    <source>
        <dbReference type="Google" id="ProtNLM"/>
    </source>
</evidence>
<keyword evidence="2" id="KW-1133">Transmembrane helix</keyword>
<gene>
    <name evidence="3" type="ORF">cyc_05495</name>
</gene>
<feature type="transmembrane region" description="Helical" evidence="2">
    <location>
        <begin position="54"/>
        <end position="82"/>
    </location>
</feature>
<dbReference type="Proteomes" id="UP000095192">
    <property type="component" value="Unassembled WGS sequence"/>
</dbReference>
<evidence type="ECO:0000256" key="1">
    <source>
        <dbReference type="SAM" id="MobiDB-lite"/>
    </source>
</evidence>
<feature type="region of interest" description="Disordered" evidence="1">
    <location>
        <begin position="1"/>
        <end position="33"/>
    </location>
</feature>
<evidence type="ECO:0000313" key="3">
    <source>
        <dbReference type="EMBL" id="OEH77705.1"/>
    </source>
</evidence>
<evidence type="ECO:0000256" key="2">
    <source>
        <dbReference type="SAM" id="Phobius"/>
    </source>
</evidence>
<organism evidence="3 4">
    <name type="scientific">Cyclospora cayetanensis</name>
    <dbReference type="NCBI Taxonomy" id="88456"/>
    <lineage>
        <taxon>Eukaryota</taxon>
        <taxon>Sar</taxon>
        <taxon>Alveolata</taxon>
        <taxon>Apicomplexa</taxon>
        <taxon>Conoidasida</taxon>
        <taxon>Coccidia</taxon>
        <taxon>Eucoccidiorida</taxon>
        <taxon>Eimeriorina</taxon>
        <taxon>Eimeriidae</taxon>
        <taxon>Cyclospora</taxon>
    </lineage>
</organism>
<sequence length="316" mass="34559">MVLRRRNVGDGGSPRGPPEEGLDPPTRQGTADAVFEPPEVDEAVIDRRRSASRLIIVSCYTATLSLLFLACAIGGCFLGIYISTPQLKPIDADVDATTTPSTLFVKTDTSSLQLGGQLFFPFYLRNSSSFTLSFRVAAFDVYYYPIGSSRQCLLYHGGTLLDPSNSVFRYRQKFGTPTNNPWIYFAEPDTELEVCASEGRDGTNVQFELPWRVGLSIPRSETALLQQAKPLIDDCLAYKSVLLGVEITEAYTGSFLGEEKMSGPIHVIQAVGCTVSDDAKQVTSTHNRTYQQTILEGLSNEPTLFPSSSVTPPDVT</sequence>
<dbReference type="AlphaFoldDB" id="A0A1D3D2P5"/>
<dbReference type="VEuPathDB" id="ToxoDB:cyc_05495"/>
<protein>
    <recommendedName>
        <fullName evidence="5">Transmembrane protein</fullName>
    </recommendedName>
</protein>
<dbReference type="VEuPathDB" id="ToxoDB:LOC34621842"/>
<dbReference type="InParanoid" id="A0A1D3D2P5"/>
<evidence type="ECO:0000313" key="4">
    <source>
        <dbReference type="Proteomes" id="UP000095192"/>
    </source>
</evidence>
<proteinExistence type="predicted"/>
<accession>A0A1D3D2P5</accession>
<keyword evidence="4" id="KW-1185">Reference proteome</keyword>
<comment type="caution">
    <text evidence="3">The sequence shown here is derived from an EMBL/GenBank/DDBJ whole genome shotgun (WGS) entry which is preliminary data.</text>
</comment>